<dbReference type="EMBL" id="VXPY01000019">
    <property type="protein sequence ID" value="MYD89411.1"/>
    <property type="molecule type" value="Genomic_DNA"/>
</dbReference>
<feature type="transmembrane region" description="Helical" evidence="7">
    <location>
        <begin position="201"/>
        <end position="227"/>
    </location>
</feature>
<dbReference type="PANTHER" id="PTHR32243:SF18">
    <property type="entry name" value="INNER MEMBRANE ABC TRANSPORTER PERMEASE PROTEIN YCJP"/>
    <property type="match status" value="1"/>
</dbReference>
<dbReference type="CDD" id="cd06261">
    <property type="entry name" value="TM_PBP2"/>
    <property type="match status" value="1"/>
</dbReference>
<dbReference type="PANTHER" id="PTHR32243">
    <property type="entry name" value="MALTOSE TRANSPORT SYSTEM PERMEASE-RELATED"/>
    <property type="match status" value="1"/>
</dbReference>
<keyword evidence="6 7" id="KW-0472">Membrane</keyword>
<feature type="transmembrane region" description="Helical" evidence="7">
    <location>
        <begin position="85"/>
        <end position="104"/>
    </location>
</feature>
<accession>A0A6B1DQI8</accession>
<evidence type="ECO:0000256" key="1">
    <source>
        <dbReference type="ARBA" id="ARBA00004651"/>
    </source>
</evidence>
<evidence type="ECO:0000256" key="6">
    <source>
        <dbReference type="ARBA" id="ARBA00023136"/>
    </source>
</evidence>
<dbReference type="InterPro" id="IPR000515">
    <property type="entry name" value="MetI-like"/>
</dbReference>
<keyword evidence="2 7" id="KW-0813">Transport</keyword>
<keyword evidence="4 7" id="KW-0812">Transmembrane</keyword>
<sequence>MNEQRHQAGIRRKWRRGLDTLAGSLVVWIIFLLFLAPYLYLIVWSFKHPGDIQAYPPRFFSPFTLLNYRQVFEDVNISFYLRNSAIVATATTLLSVLLAIPAAYSFARFRFRGQDWLAYLLIAIMVAPLIALVYPFLVMANQLGLNDTHLGLIFFYLPWNVPFAVWMLRTFISDVPPELEESAQADGCTRLGAFGRITVPLLLPGFFTTGIFIFIGAWNEFVIAFFLTSTKARTLPTTIDFFLTYGSFQFAPMFAAGVVGTLPIAVCALLVRRYYLAGTTAGALKG</sequence>
<feature type="transmembrane region" description="Helical" evidence="7">
    <location>
        <begin position="21"/>
        <end position="43"/>
    </location>
</feature>
<comment type="similarity">
    <text evidence="7">Belongs to the binding-protein-dependent transport system permease family.</text>
</comment>
<dbReference type="InterPro" id="IPR035906">
    <property type="entry name" value="MetI-like_sf"/>
</dbReference>
<protein>
    <submittedName>
        <fullName evidence="9">Carbohydrate ABC transporter permease</fullName>
    </submittedName>
</protein>
<evidence type="ECO:0000256" key="5">
    <source>
        <dbReference type="ARBA" id="ARBA00022989"/>
    </source>
</evidence>
<evidence type="ECO:0000256" key="4">
    <source>
        <dbReference type="ARBA" id="ARBA00022692"/>
    </source>
</evidence>
<feature type="transmembrane region" description="Helical" evidence="7">
    <location>
        <begin position="247"/>
        <end position="271"/>
    </location>
</feature>
<comment type="subcellular location">
    <subcellularLocation>
        <location evidence="1 7">Cell membrane</location>
        <topology evidence="1 7">Multi-pass membrane protein</topology>
    </subcellularLocation>
</comment>
<reference evidence="9" key="1">
    <citation type="submission" date="2019-09" db="EMBL/GenBank/DDBJ databases">
        <title>Characterisation of the sponge microbiome using genome-centric metagenomics.</title>
        <authorList>
            <person name="Engelberts J.P."/>
            <person name="Robbins S.J."/>
            <person name="De Goeij J.M."/>
            <person name="Aranda M."/>
            <person name="Bell S.C."/>
            <person name="Webster N.S."/>
        </authorList>
    </citation>
    <scope>NUCLEOTIDE SEQUENCE</scope>
    <source>
        <strain evidence="9">SB0662_bin_9</strain>
    </source>
</reference>
<dbReference type="Pfam" id="PF00528">
    <property type="entry name" value="BPD_transp_1"/>
    <property type="match status" value="1"/>
</dbReference>
<comment type="caution">
    <text evidence="9">The sequence shown here is derived from an EMBL/GenBank/DDBJ whole genome shotgun (WGS) entry which is preliminary data.</text>
</comment>
<dbReference type="SUPFAM" id="SSF161098">
    <property type="entry name" value="MetI-like"/>
    <property type="match status" value="1"/>
</dbReference>
<keyword evidence="3" id="KW-1003">Cell membrane</keyword>
<dbReference type="PROSITE" id="PS50928">
    <property type="entry name" value="ABC_TM1"/>
    <property type="match status" value="1"/>
</dbReference>
<feature type="transmembrane region" description="Helical" evidence="7">
    <location>
        <begin position="149"/>
        <end position="168"/>
    </location>
</feature>
<name>A0A6B1DQI8_9CHLR</name>
<gene>
    <name evidence="9" type="ORF">F4Y08_03590</name>
</gene>
<evidence type="ECO:0000256" key="3">
    <source>
        <dbReference type="ARBA" id="ARBA00022475"/>
    </source>
</evidence>
<dbReference type="AlphaFoldDB" id="A0A6B1DQI8"/>
<feature type="domain" description="ABC transmembrane type-1" evidence="8">
    <location>
        <begin position="81"/>
        <end position="271"/>
    </location>
</feature>
<dbReference type="Gene3D" id="1.10.3720.10">
    <property type="entry name" value="MetI-like"/>
    <property type="match status" value="1"/>
</dbReference>
<proteinExistence type="inferred from homology"/>
<evidence type="ECO:0000256" key="2">
    <source>
        <dbReference type="ARBA" id="ARBA00022448"/>
    </source>
</evidence>
<evidence type="ECO:0000259" key="8">
    <source>
        <dbReference type="PROSITE" id="PS50928"/>
    </source>
</evidence>
<dbReference type="InterPro" id="IPR050901">
    <property type="entry name" value="BP-dep_ABC_trans_perm"/>
</dbReference>
<dbReference type="GO" id="GO:0005886">
    <property type="term" value="C:plasma membrane"/>
    <property type="evidence" value="ECO:0007669"/>
    <property type="project" value="UniProtKB-SubCell"/>
</dbReference>
<evidence type="ECO:0000256" key="7">
    <source>
        <dbReference type="RuleBase" id="RU363032"/>
    </source>
</evidence>
<feature type="transmembrane region" description="Helical" evidence="7">
    <location>
        <begin position="116"/>
        <end position="137"/>
    </location>
</feature>
<organism evidence="9">
    <name type="scientific">Caldilineaceae bacterium SB0662_bin_9</name>
    <dbReference type="NCBI Taxonomy" id="2605258"/>
    <lineage>
        <taxon>Bacteria</taxon>
        <taxon>Bacillati</taxon>
        <taxon>Chloroflexota</taxon>
        <taxon>Caldilineae</taxon>
        <taxon>Caldilineales</taxon>
        <taxon>Caldilineaceae</taxon>
    </lineage>
</organism>
<evidence type="ECO:0000313" key="9">
    <source>
        <dbReference type="EMBL" id="MYD89411.1"/>
    </source>
</evidence>
<dbReference type="GO" id="GO:0055085">
    <property type="term" value="P:transmembrane transport"/>
    <property type="evidence" value="ECO:0007669"/>
    <property type="project" value="InterPro"/>
</dbReference>
<keyword evidence="5 7" id="KW-1133">Transmembrane helix</keyword>